<reference evidence="2" key="1">
    <citation type="submission" date="2016-07" db="EMBL/GenBank/DDBJ databases">
        <authorList>
            <person name="Florea S."/>
            <person name="Webb J.S."/>
            <person name="Jaromczyk J."/>
            <person name="Schardl C.L."/>
        </authorList>
    </citation>
    <scope>NUCLEOTIDE SEQUENCE [LARGE SCALE GENOMIC DNA]</scope>
    <source>
        <strain evidence="2">MV-1</strain>
    </source>
</reference>
<dbReference type="STRING" id="28181.BEN30_06820"/>
<dbReference type="Proteomes" id="UP000095347">
    <property type="component" value="Unassembled WGS sequence"/>
</dbReference>
<evidence type="ECO:0000313" key="2">
    <source>
        <dbReference type="Proteomes" id="UP000095347"/>
    </source>
</evidence>
<keyword evidence="2" id="KW-1185">Reference proteome</keyword>
<protein>
    <submittedName>
        <fullName evidence="1">Uncharacterized protein</fullName>
    </submittedName>
</protein>
<evidence type="ECO:0000313" key="1">
    <source>
        <dbReference type="EMBL" id="OEJ68229.1"/>
    </source>
</evidence>
<proteinExistence type="predicted"/>
<accession>A0A1E5Q9I7</accession>
<sequence>MNANDLPQDIRLWLLAAGKDTGVLEQDVPLPMAHDAIKRGLVREASGDWVLTVQGRNAIDKLLSKLPMSRRVGQPLT</sequence>
<comment type="caution">
    <text evidence="1">The sequence shown here is derived from an EMBL/GenBank/DDBJ whole genome shotgun (WGS) entry which is preliminary data.</text>
</comment>
<dbReference type="EMBL" id="MCGG01000016">
    <property type="protein sequence ID" value="OEJ68229.1"/>
    <property type="molecule type" value="Genomic_DNA"/>
</dbReference>
<organism evidence="1 2">
    <name type="scientific">Magnetovibrio blakemorei</name>
    <dbReference type="NCBI Taxonomy" id="28181"/>
    <lineage>
        <taxon>Bacteria</taxon>
        <taxon>Pseudomonadati</taxon>
        <taxon>Pseudomonadota</taxon>
        <taxon>Alphaproteobacteria</taxon>
        <taxon>Rhodospirillales</taxon>
        <taxon>Magnetovibrionaceae</taxon>
        <taxon>Magnetovibrio</taxon>
    </lineage>
</organism>
<dbReference type="AlphaFoldDB" id="A0A1E5Q9I7"/>
<name>A0A1E5Q9I7_9PROT</name>
<gene>
    <name evidence="1" type="ORF">BEN30_06820</name>
</gene>